<dbReference type="VEuPathDB" id="FungiDB:BO82DRAFT_355434"/>
<evidence type="ECO:0000313" key="1">
    <source>
        <dbReference type="EMBL" id="PYH80460.1"/>
    </source>
</evidence>
<accession>A0A319C8J9</accession>
<organism evidence="1 2">
    <name type="scientific">Aspergillus uvarum CBS 121591</name>
    <dbReference type="NCBI Taxonomy" id="1448315"/>
    <lineage>
        <taxon>Eukaryota</taxon>
        <taxon>Fungi</taxon>
        <taxon>Dikarya</taxon>
        <taxon>Ascomycota</taxon>
        <taxon>Pezizomycotina</taxon>
        <taxon>Eurotiomycetes</taxon>
        <taxon>Eurotiomycetidae</taxon>
        <taxon>Eurotiales</taxon>
        <taxon>Aspergillaceae</taxon>
        <taxon>Aspergillus</taxon>
        <taxon>Aspergillus subgen. Circumdati</taxon>
    </lineage>
</organism>
<proteinExistence type="predicted"/>
<dbReference type="RefSeq" id="XP_025490660.1">
    <property type="nucleotide sequence ID" value="XM_025635447.1"/>
</dbReference>
<evidence type="ECO:0000313" key="2">
    <source>
        <dbReference type="Proteomes" id="UP000248340"/>
    </source>
</evidence>
<dbReference type="GeneID" id="37138188"/>
<dbReference type="Proteomes" id="UP000248340">
    <property type="component" value="Unassembled WGS sequence"/>
</dbReference>
<dbReference type="OrthoDB" id="10450533at2759"/>
<sequence>MNRKRRVGQLCKEKVDGPTLRERHRIDYKAALPSAFSLWQGACLPSPLPATGYSSVCLYLEQVRPSVRQSVS</sequence>
<gene>
    <name evidence="1" type="ORF">BO82DRAFT_355434</name>
</gene>
<dbReference type="EMBL" id="KZ821709">
    <property type="protein sequence ID" value="PYH80460.1"/>
    <property type="molecule type" value="Genomic_DNA"/>
</dbReference>
<protein>
    <submittedName>
        <fullName evidence="1">Uncharacterized protein</fullName>
    </submittedName>
</protein>
<name>A0A319C8J9_9EURO</name>
<reference evidence="1 2" key="1">
    <citation type="submission" date="2016-12" db="EMBL/GenBank/DDBJ databases">
        <title>The genomes of Aspergillus section Nigri reveals drivers in fungal speciation.</title>
        <authorList>
            <consortium name="DOE Joint Genome Institute"/>
            <person name="Vesth T.C."/>
            <person name="Nybo J."/>
            <person name="Theobald S."/>
            <person name="Brandl J."/>
            <person name="Frisvad J.C."/>
            <person name="Nielsen K.F."/>
            <person name="Lyhne E.K."/>
            <person name="Kogle M.E."/>
            <person name="Kuo A."/>
            <person name="Riley R."/>
            <person name="Clum A."/>
            <person name="Nolan M."/>
            <person name="Lipzen A."/>
            <person name="Salamov A."/>
            <person name="Henrissat B."/>
            <person name="Wiebenga A."/>
            <person name="De Vries R.P."/>
            <person name="Grigoriev I.V."/>
            <person name="Mortensen U.H."/>
            <person name="Andersen M.R."/>
            <person name="Baker S.E."/>
        </authorList>
    </citation>
    <scope>NUCLEOTIDE SEQUENCE [LARGE SCALE GENOMIC DNA]</scope>
    <source>
        <strain evidence="1 2">CBS 121591</strain>
    </source>
</reference>
<dbReference type="AlphaFoldDB" id="A0A319C8J9"/>
<keyword evidence="2" id="KW-1185">Reference proteome</keyword>